<proteinExistence type="predicted"/>
<dbReference type="EMBL" id="BMGD01000005">
    <property type="protein sequence ID" value="GGB71297.1"/>
    <property type="molecule type" value="Genomic_DNA"/>
</dbReference>
<organism evidence="1 2">
    <name type="scientific">Blastomonas aquatica</name>
    <dbReference type="NCBI Taxonomy" id="1510276"/>
    <lineage>
        <taxon>Bacteria</taxon>
        <taxon>Pseudomonadati</taxon>
        <taxon>Pseudomonadota</taxon>
        <taxon>Alphaproteobacteria</taxon>
        <taxon>Sphingomonadales</taxon>
        <taxon>Sphingomonadaceae</taxon>
        <taxon>Blastomonas</taxon>
    </lineage>
</organism>
<gene>
    <name evidence="1" type="ORF">GCM10010833_28120</name>
</gene>
<reference evidence="2" key="1">
    <citation type="journal article" date="2019" name="Int. J. Syst. Evol. Microbiol.">
        <title>The Global Catalogue of Microorganisms (GCM) 10K type strain sequencing project: providing services to taxonomists for standard genome sequencing and annotation.</title>
        <authorList>
            <consortium name="The Broad Institute Genomics Platform"/>
            <consortium name="The Broad Institute Genome Sequencing Center for Infectious Disease"/>
            <person name="Wu L."/>
            <person name="Ma J."/>
        </authorList>
    </citation>
    <scope>NUCLEOTIDE SEQUENCE [LARGE SCALE GENOMIC DNA]</scope>
    <source>
        <strain evidence="2">CGMCC 1.12851</strain>
    </source>
</reference>
<evidence type="ECO:0000313" key="2">
    <source>
        <dbReference type="Proteomes" id="UP000614261"/>
    </source>
</evidence>
<sequence length="123" mass="13980">MSSVLDNYDIGMKQGARAKFYGHDWNPASLTIPTEPEEVYQASKRHREGFALQRSELPEAIAVWDEKRFNKVKDIFMAGPFYAVKGRLAETLSQFDLGEGGDNPLHHLQSRPRNALSRRIFSA</sequence>
<comment type="caution">
    <text evidence="1">The sequence shown here is derived from an EMBL/GenBank/DDBJ whole genome shotgun (WGS) entry which is preliminary data.</text>
</comment>
<keyword evidence="2" id="KW-1185">Reference proteome</keyword>
<name>A0ABQ1JPA7_9SPHN</name>
<dbReference type="Proteomes" id="UP000614261">
    <property type="component" value="Unassembled WGS sequence"/>
</dbReference>
<protein>
    <submittedName>
        <fullName evidence="1">Uncharacterized protein</fullName>
    </submittedName>
</protein>
<accession>A0ABQ1JPA7</accession>
<evidence type="ECO:0000313" key="1">
    <source>
        <dbReference type="EMBL" id="GGB71297.1"/>
    </source>
</evidence>